<feature type="transmembrane region" description="Helical" evidence="7">
    <location>
        <begin position="470"/>
        <end position="487"/>
    </location>
</feature>
<dbReference type="GO" id="GO:0022857">
    <property type="term" value="F:transmembrane transporter activity"/>
    <property type="evidence" value="ECO:0007669"/>
    <property type="project" value="InterPro"/>
</dbReference>
<dbReference type="PROSITE" id="PS50850">
    <property type="entry name" value="MFS"/>
    <property type="match status" value="1"/>
</dbReference>
<feature type="compositionally biased region" description="Polar residues" evidence="6">
    <location>
        <begin position="29"/>
        <end position="40"/>
    </location>
</feature>
<dbReference type="InterPro" id="IPR011701">
    <property type="entry name" value="MFS"/>
</dbReference>
<evidence type="ECO:0000256" key="7">
    <source>
        <dbReference type="SAM" id="Phobius"/>
    </source>
</evidence>
<feature type="compositionally biased region" description="Pro residues" evidence="6">
    <location>
        <begin position="13"/>
        <end position="27"/>
    </location>
</feature>
<feature type="region of interest" description="Disordered" evidence="6">
    <location>
        <begin position="1"/>
        <end position="43"/>
    </location>
</feature>
<keyword evidence="2" id="KW-0813">Transport</keyword>
<keyword evidence="3 7" id="KW-0812">Transmembrane</keyword>
<keyword evidence="10" id="KW-1185">Reference proteome</keyword>
<protein>
    <recommendedName>
        <fullName evidence="8">Major facilitator superfamily (MFS) profile domain-containing protein</fullName>
    </recommendedName>
</protein>
<evidence type="ECO:0000256" key="1">
    <source>
        <dbReference type="ARBA" id="ARBA00004141"/>
    </source>
</evidence>
<dbReference type="InterPro" id="IPR036259">
    <property type="entry name" value="MFS_trans_sf"/>
</dbReference>
<dbReference type="GO" id="GO:0005886">
    <property type="term" value="C:plasma membrane"/>
    <property type="evidence" value="ECO:0007669"/>
    <property type="project" value="TreeGrafter"/>
</dbReference>
<dbReference type="InterPro" id="IPR020846">
    <property type="entry name" value="MFS_dom"/>
</dbReference>
<dbReference type="Proteomes" id="UP000091956">
    <property type="component" value="Unassembled WGS sequence"/>
</dbReference>
<accession>A0A1B8G6F7</accession>
<dbReference type="Pfam" id="PF07690">
    <property type="entry name" value="MFS_1"/>
    <property type="match status" value="1"/>
</dbReference>
<feature type="transmembrane region" description="Helical" evidence="7">
    <location>
        <begin position="493"/>
        <end position="513"/>
    </location>
</feature>
<keyword evidence="4 7" id="KW-1133">Transmembrane helix</keyword>
<proteinExistence type="predicted"/>
<dbReference type="AlphaFoldDB" id="A0A1B8G6F7"/>
<feature type="transmembrane region" description="Helical" evidence="7">
    <location>
        <begin position="360"/>
        <end position="385"/>
    </location>
</feature>
<evidence type="ECO:0000256" key="6">
    <source>
        <dbReference type="SAM" id="MobiDB-lite"/>
    </source>
</evidence>
<dbReference type="EMBL" id="KV460292">
    <property type="protein sequence ID" value="OBT91415.1"/>
    <property type="molecule type" value="Genomic_DNA"/>
</dbReference>
<dbReference type="OrthoDB" id="440553at2759"/>
<reference evidence="9 10" key="1">
    <citation type="submission" date="2016-03" db="EMBL/GenBank/DDBJ databases">
        <title>Comparative genomics of Pseudogymnoascus destructans, the fungus causing white-nose syndrome of bats.</title>
        <authorList>
            <person name="Palmer J.M."/>
            <person name="Drees K.P."/>
            <person name="Foster J.T."/>
            <person name="Lindner D.L."/>
        </authorList>
    </citation>
    <scope>NUCLEOTIDE SEQUENCE [LARGE SCALE GENOMIC DNA]</scope>
    <source>
        <strain evidence="9 10">UAMH 10579</strain>
    </source>
</reference>
<gene>
    <name evidence="9" type="ORF">VE01_10545</name>
</gene>
<feature type="transmembrane region" description="Helical" evidence="7">
    <location>
        <begin position="558"/>
        <end position="577"/>
    </location>
</feature>
<dbReference type="PANTHER" id="PTHR23502:SF26">
    <property type="entry name" value="MAJOR FACILITATOR SUPERFAMILY (MFS) PROFILE DOMAIN-CONTAINING PROTEIN"/>
    <property type="match status" value="1"/>
</dbReference>
<dbReference type="GeneID" id="28843931"/>
<dbReference type="FunFam" id="1.20.1250.20:FF:000172">
    <property type="entry name" value="MFS multidrug resistance transporter"/>
    <property type="match status" value="1"/>
</dbReference>
<evidence type="ECO:0000256" key="5">
    <source>
        <dbReference type="ARBA" id="ARBA00023136"/>
    </source>
</evidence>
<feature type="domain" description="Major facilitator superfamily (MFS) profile" evidence="8">
    <location>
        <begin position="136"/>
        <end position="583"/>
    </location>
</feature>
<evidence type="ECO:0000256" key="4">
    <source>
        <dbReference type="ARBA" id="ARBA00022989"/>
    </source>
</evidence>
<evidence type="ECO:0000313" key="9">
    <source>
        <dbReference type="EMBL" id="OBT91415.1"/>
    </source>
</evidence>
<dbReference type="STRING" id="342668.A0A1B8G6F7"/>
<feature type="region of interest" description="Disordered" evidence="6">
    <location>
        <begin position="78"/>
        <end position="97"/>
    </location>
</feature>
<evidence type="ECO:0000313" key="10">
    <source>
        <dbReference type="Proteomes" id="UP000091956"/>
    </source>
</evidence>
<feature type="transmembrane region" description="Helical" evidence="7">
    <location>
        <begin position="167"/>
        <end position="189"/>
    </location>
</feature>
<reference evidence="10" key="2">
    <citation type="journal article" date="2018" name="Nat. Commun.">
        <title>Extreme sensitivity to ultraviolet light in the fungal pathogen causing white-nose syndrome of bats.</title>
        <authorList>
            <person name="Palmer J.M."/>
            <person name="Drees K.P."/>
            <person name="Foster J.T."/>
            <person name="Lindner D.L."/>
        </authorList>
    </citation>
    <scope>NUCLEOTIDE SEQUENCE [LARGE SCALE GENOMIC DNA]</scope>
    <source>
        <strain evidence="10">UAMH 10579</strain>
    </source>
</reference>
<dbReference type="Gene3D" id="1.20.1250.20">
    <property type="entry name" value="MFS general substrate transporter like domains"/>
    <property type="match status" value="1"/>
</dbReference>
<organism evidence="9 10">
    <name type="scientific">Pseudogymnoascus verrucosus</name>
    <dbReference type="NCBI Taxonomy" id="342668"/>
    <lineage>
        <taxon>Eukaryota</taxon>
        <taxon>Fungi</taxon>
        <taxon>Dikarya</taxon>
        <taxon>Ascomycota</taxon>
        <taxon>Pezizomycotina</taxon>
        <taxon>Leotiomycetes</taxon>
        <taxon>Thelebolales</taxon>
        <taxon>Thelebolaceae</taxon>
        <taxon>Pseudogymnoascus</taxon>
    </lineage>
</organism>
<evidence type="ECO:0000256" key="3">
    <source>
        <dbReference type="ARBA" id="ARBA00022692"/>
    </source>
</evidence>
<dbReference type="RefSeq" id="XP_018125148.1">
    <property type="nucleotide sequence ID" value="XM_018279942.2"/>
</dbReference>
<feature type="transmembrane region" description="Helical" evidence="7">
    <location>
        <begin position="135"/>
        <end position="155"/>
    </location>
</feature>
<feature type="transmembrane region" description="Helical" evidence="7">
    <location>
        <begin position="290"/>
        <end position="310"/>
    </location>
</feature>
<feature type="transmembrane region" description="Helical" evidence="7">
    <location>
        <begin position="201"/>
        <end position="224"/>
    </location>
</feature>
<dbReference type="SUPFAM" id="SSF103473">
    <property type="entry name" value="MFS general substrate transporter"/>
    <property type="match status" value="1"/>
</dbReference>
<comment type="subcellular location">
    <subcellularLocation>
        <location evidence="1">Membrane</location>
        <topology evidence="1">Multi-pass membrane protein</topology>
    </subcellularLocation>
</comment>
<sequence>MEPVAQTKESLPQSPPKAEPSSPPGPTFPYSNRSIRSTNPSRDHLAHYSTLSTNWDAQTIKALSDISRMQSPQGSCINLIPRRHHTDGSPSDLDSGATTPVFNGKSHIESLNNKIHEKIHPEPPYHVFTHKKKKMLMYLAATAGMFSSLSANIYFPALGQISRDINVGLPLLSLTITVYMVAQAFAPSFWGPLSDTQGRRITFIGTFGVYIIANLGLALSTGFVPLMVLRAMQAAGSAATISIGQGLIGDIATPKERGSFTGTNQGIRMFGQAIGPVFGGIIAQYLGYHAIFWVLFGGGIFALTILVVFLPETLRSIASNGTVCLKGIHRPIYYKFTQSEEHLVEREIPTKKRLTSSMAFGPFMLLLEKDVFSVIFFGSIVYAVWSMVTSSTTALFQDRFNLSDLQVGLVFLPNGIASMLGSYLTGELSKHDWAVMEAQYRVAKDIPDSHPLNKKELVDFPFAQARMRSIWWMVLIFIISTALYGFSLNFNVIAVPLILQFLISYTANSIFALNSTLVVDLFPQASASATAVNNLVRCLMGAGGVAVVQLMVDSIASGPTFAIWAAVAAVLTPLLVIQWRNGQRWQIERKDRIAAREARRGDPEKTRT</sequence>
<dbReference type="PANTHER" id="PTHR23502">
    <property type="entry name" value="MAJOR FACILITATOR SUPERFAMILY"/>
    <property type="match status" value="1"/>
</dbReference>
<evidence type="ECO:0000259" key="8">
    <source>
        <dbReference type="PROSITE" id="PS50850"/>
    </source>
</evidence>
<keyword evidence="5 7" id="KW-0472">Membrane</keyword>
<evidence type="ECO:0000256" key="2">
    <source>
        <dbReference type="ARBA" id="ARBA00022448"/>
    </source>
</evidence>
<name>A0A1B8G6F7_9PEZI</name>